<sequence>MSGEFGIALGVAVFGSVGAAVYRSIVTVGPDVPGDVATDARESISGAVSAAGELPPAAGSDLLDGAREAFTSGLNVATVIGAVLFAALAILTGTTLRHIRPSGADTDGADTDGADTDGASAAAPATAP</sequence>
<dbReference type="RefSeq" id="WP_343972957.1">
    <property type="nucleotide sequence ID" value="NZ_BAAAJG010000003.1"/>
</dbReference>
<keyword evidence="4" id="KW-1185">Reference proteome</keyword>
<evidence type="ECO:0008006" key="5">
    <source>
        <dbReference type="Google" id="ProtNLM"/>
    </source>
</evidence>
<keyword evidence="2" id="KW-1133">Transmembrane helix</keyword>
<evidence type="ECO:0000256" key="1">
    <source>
        <dbReference type="SAM" id="MobiDB-lite"/>
    </source>
</evidence>
<protein>
    <recommendedName>
        <fullName evidence="5">MFS transporter</fullName>
    </recommendedName>
</protein>
<feature type="compositionally biased region" description="Low complexity" evidence="1">
    <location>
        <begin position="116"/>
        <end position="128"/>
    </location>
</feature>
<feature type="region of interest" description="Disordered" evidence="1">
    <location>
        <begin position="98"/>
        <end position="128"/>
    </location>
</feature>
<gene>
    <name evidence="3" type="ORF">ACFSCY_36755</name>
</gene>
<evidence type="ECO:0000313" key="3">
    <source>
        <dbReference type="EMBL" id="MFD1534976.1"/>
    </source>
</evidence>
<dbReference type="Proteomes" id="UP001597145">
    <property type="component" value="Unassembled WGS sequence"/>
</dbReference>
<keyword evidence="2" id="KW-0812">Transmembrane</keyword>
<feature type="transmembrane region" description="Helical" evidence="2">
    <location>
        <begin position="69"/>
        <end position="91"/>
    </location>
</feature>
<organism evidence="3 4">
    <name type="scientific">Pseudonocardia aurantiaca</name>
    <dbReference type="NCBI Taxonomy" id="75290"/>
    <lineage>
        <taxon>Bacteria</taxon>
        <taxon>Bacillati</taxon>
        <taxon>Actinomycetota</taxon>
        <taxon>Actinomycetes</taxon>
        <taxon>Pseudonocardiales</taxon>
        <taxon>Pseudonocardiaceae</taxon>
        <taxon>Pseudonocardia</taxon>
    </lineage>
</organism>
<evidence type="ECO:0000256" key="2">
    <source>
        <dbReference type="SAM" id="Phobius"/>
    </source>
</evidence>
<dbReference type="EMBL" id="JBHUCP010000048">
    <property type="protein sequence ID" value="MFD1534976.1"/>
    <property type="molecule type" value="Genomic_DNA"/>
</dbReference>
<comment type="caution">
    <text evidence="3">The sequence shown here is derived from an EMBL/GenBank/DDBJ whole genome shotgun (WGS) entry which is preliminary data.</text>
</comment>
<proteinExistence type="predicted"/>
<evidence type="ECO:0000313" key="4">
    <source>
        <dbReference type="Proteomes" id="UP001597145"/>
    </source>
</evidence>
<accession>A0ABW4FYA9</accession>
<reference evidence="4" key="1">
    <citation type="journal article" date="2019" name="Int. J. Syst. Evol. Microbiol.">
        <title>The Global Catalogue of Microorganisms (GCM) 10K type strain sequencing project: providing services to taxonomists for standard genome sequencing and annotation.</title>
        <authorList>
            <consortium name="The Broad Institute Genomics Platform"/>
            <consortium name="The Broad Institute Genome Sequencing Center for Infectious Disease"/>
            <person name="Wu L."/>
            <person name="Ma J."/>
        </authorList>
    </citation>
    <scope>NUCLEOTIDE SEQUENCE [LARGE SCALE GENOMIC DNA]</scope>
    <source>
        <strain evidence="4">JCM 12165</strain>
    </source>
</reference>
<keyword evidence="2" id="KW-0472">Membrane</keyword>
<name>A0ABW4FYA9_9PSEU</name>